<dbReference type="InterPro" id="IPR008259">
    <property type="entry name" value="FMN_hydac_DH_AS"/>
</dbReference>
<accession>A0ABS1SGU3</accession>
<evidence type="ECO:0000259" key="6">
    <source>
        <dbReference type="PROSITE" id="PS51349"/>
    </source>
</evidence>
<sequence>MRPGEALALLNLTLPPLNGERRRLAAAHTVAELRRIARRRLPRSVFDYVDGGANEEHSLRGNARAIREWQFHPRALVDVTETSTETTILGHPAAAPIGFAPTGYTRMISPLGEPAVAAAAGRCGLPYVLSTMATTALEDLAIAPGAADADRWFQLYVWKDRRVTHELIRRAADTGYRVLEVAIDTAVSGMRVRDVRNGFTIPPQLTPGSVFDIGLKPNYWMGMLRSPALEFANVSGGTTGSDEPHGFTIENISQQFDPAVTWDDIADIRERWSGTLVLKGPLSPDDAVRAHELGVDGVHLSNHGGRQLDRTVAPIDLVAPVRAAVGEDFSVFVDSGFSHGDDIAVAIALGADAVFVGRAYLWGLVAAGEAGVARVGSLLTTELRRAMQLLGVTSIEELRAHGASLVQRRAGSTAPITVTPRMGTAP</sequence>
<dbReference type="Proteomes" id="UP001645859">
    <property type="component" value="Unassembled WGS sequence"/>
</dbReference>
<dbReference type="PIRSF" id="PIRSF000138">
    <property type="entry name" value="Al-hdrx_acd_dh"/>
    <property type="match status" value="1"/>
</dbReference>
<dbReference type="CDD" id="cd02809">
    <property type="entry name" value="alpha_hydroxyacid_oxid_FMN"/>
    <property type="match status" value="1"/>
</dbReference>
<dbReference type="PROSITE" id="PS00557">
    <property type="entry name" value="FMN_HYDROXY_ACID_DH_1"/>
    <property type="match status" value="1"/>
</dbReference>
<evidence type="ECO:0000256" key="5">
    <source>
        <dbReference type="ARBA" id="ARBA00024042"/>
    </source>
</evidence>
<dbReference type="Gene3D" id="3.20.20.70">
    <property type="entry name" value="Aldolase class I"/>
    <property type="match status" value="1"/>
</dbReference>
<dbReference type="InterPro" id="IPR013785">
    <property type="entry name" value="Aldolase_TIM"/>
</dbReference>
<dbReference type="InterPro" id="IPR037396">
    <property type="entry name" value="FMN_HAD"/>
</dbReference>
<organism evidence="7 8">
    <name type="scientific">Leucobacter chromiireducens subsp. solipictus</name>
    <dbReference type="NCBI Taxonomy" id="398235"/>
    <lineage>
        <taxon>Bacteria</taxon>
        <taxon>Bacillati</taxon>
        <taxon>Actinomycetota</taxon>
        <taxon>Actinomycetes</taxon>
        <taxon>Micrococcales</taxon>
        <taxon>Microbacteriaceae</taxon>
        <taxon>Leucobacter</taxon>
    </lineage>
</organism>
<evidence type="ECO:0000256" key="3">
    <source>
        <dbReference type="ARBA" id="ARBA00022643"/>
    </source>
</evidence>
<dbReference type="SUPFAM" id="SSF51395">
    <property type="entry name" value="FMN-linked oxidoreductases"/>
    <property type="match status" value="1"/>
</dbReference>
<gene>
    <name evidence="7" type="ORF">D3230_07340</name>
</gene>
<dbReference type="EMBL" id="QYAC01000003">
    <property type="protein sequence ID" value="MBL3679111.1"/>
    <property type="molecule type" value="Genomic_DNA"/>
</dbReference>
<dbReference type="InterPro" id="IPR000262">
    <property type="entry name" value="FMN-dep_DH"/>
</dbReference>
<evidence type="ECO:0000256" key="1">
    <source>
        <dbReference type="ARBA" id="ARBA00001917"/>
    </source>
</evidence>
<comment type="caution">
    <text evidence="7">The sequence shown here is derived from an EMBL/GenBank/DDBJ whole genome shotgun (WGS) entry which is preliminary data.</text>
</comment>
<dbReference type="PROSITE" id="PS51349">
    <property type="entry name" value="FMN_HYDROXY_ACID_DH_2"/>
    <property type="match status" value="1"/>
</dbReference>
<dbReference type="PANTHER" id="PTHR10578">
    <property type="entry name" value="S -2-HYDROXY-ACID OXIDASE-RELATED"/>
    <property type="match status" value="1"/>
</dbReference>
<name>A0ABS1SGU3_9MICO</name>
<keyword evidence="3" id="KW-0288">FMN</keyword>
<keyword evidence="4" id="KW-0560">Oxidoreductase</keyword>
<comment type="similarity">
    <text evidence="5">Belongs to the FMN-dependent alpha-hydroxy acid dehydrogenase family.</text>
</comment>
<dbReference type="InterPro" id="IPR012133">
    <property type="entry name" value="Alpha-hydoxy_acid_DH_FMN"/>
</dbReference>
<dbReference type="RefSeq" id="WP_202344371.1">
    <property type="nucleotide sequence ID" value="NZ_BAAAPI010000013.1"/>
</dbReference>
<dbReference type="PANTHER" id="PTHR10578:SF107">
    <property type="entry name" value="2-HYDROXYACID OXIDASE 1"/>
    <property type="match status" value="1"/>
</dbReference>
<keyword evidence="2" id="KW-0285">Flavoprotein</keyword>
<protein>
    <submittedName>
        <fullName evidence="7">Alpha-hydroxy-acid oxidizing protein</fullName>
    </submittedName>
</protein>
<proteinExistence type="inferred from homology"/>
<reference evidence="7 8" key="1">
    <citation type="submission" date="2018-09" db="EMBL/GenBank/DDBJ databases">
        <title>Comparative genomics of Leucobacter spp.</title>
        <authorList>
            <person name="Reis A.C."/>
            <person name="Kolvenbach B.A."/>
            <person name="Corvini P.F.X."/>
            <person name="Nunes O.C."/>
        </authorList>
    </citation>
    <scope>NUCLEOTIDE SEQUENCE [LARGE SCALE GENOMIC DNA]</scope>
    <source>
        <strain evidence="7 8">TAN 31504</strain>
    </source>
</reference>
<keyword evidence="8" id="KW-1185">Reference proteome</keyword>
<comment type="cofactor">
    <cofactor evidence="1">
        <name>FMN</name>
        <dbReference type="ChEBI" id="CHEBI:58210"/>
    </cofactor>
</comment>
<feature type="domain" description="FMN hydroxy acid dehydrogenase" evidence="6">
    <location>
        <begin position="22"/>
        <end position="408"/>
    </location>
</feature>
<dbReference type="Pfam" id="PF01070">
    <property type="entry name" value="FMN_dh"/>
    <property type="match status" value="1"/>
</dbReference>
<evidence type="ECO:0000256" key="2">
    <source>
        <dbReference type="ARBA" id="ARBA00022630"/>
    </source>
</evidence>
<evidence type="ECO:0000313" key="7">
    <source>
        <dbReference type="EMBL" id="MBL3679111.1"/>
    </source>
</evidence>
<evidence type="ECO:0000313" key="8">
    <source>
        <dbReference type="Proteomes" id="UP001645859"/>
    </source>
</evidence>
<evidence type="ECO:0000256" key="4">
    <source>
        <dbReference type="ARBA" id="ARBA00023002"/>
    </source>
</evidence>